<dbReference type="AlphaFoldDB" id="A0A9W6WC42"/>
<protein>
    <recommendedName>
        <fullName evidence="3">Antitoxin</fullName>
    </recommendedName>
</protein>
<keyword evidence="2" id="KW-1185">Reference proteome</keyword>
<comment type="caution">
    <text evidence="1">The sequence shown here is derived from an EMBL/GenBank/DDBJ whole genome shotgun (WGS) entry which is preliminary data.</text>
</comment>
<dbReference type="RefSeq" id="WP_285665335.1">
    <property type="nucleotide sequence ID" value="NZ_BSTX01000003.1"/>
</dbReference>
<reference evidence="1" key="1">
    <citation type="submission" date="2023-03" db="EMBL/GenBank/DDBJ databases">
        <title>Actinorhabdospora filicis NBRC 111898.</title>
        <authorList>
            <person name="Ichikawa N."/>
            <person name="Sato H."/>
            <person name="Tonouchi N."/>
        </authorList>
    </citation>
    <scope>NUCLEOTIDE SEQUENCE</scope>
    <source>
        <strain evidence="1">NBRC 111898</strain>
    </source>
</reference>
<evidence type="ECO:0000313" key="1">
    <source>
        <dbReference type="EMBL" id="GLZ80211.1"/>
    </source>
</evidence>
<accession>A0A9W6WC42</accession>
<proteinExistence type="predicted"/>
<name>A0A9W6WC42_9ACTN</name>
<evidence type="ECO:0000313" key="2">
    <source>
        <dbReference type="Proteomes" id="UP001165079"/>
    </source>
</evidence>
<sequence length="152" mass="16471">MAAPNIVPGPRSVPLREARVRFSQLVALTELNNTTTIITRDNDSRPIAVLAPTSAVRDAPEAPVAPPRSADWHATVNAGWAKRLDSVRAQLSDRHARECRVLLDALNRAWAELDRLARPGADRDVDELRALQAELISGSAAPGSRAAMRRAS</sequence>
<dbReference type="Proteomes" id="UP001165079">
    <property type="component" value="Unassembled WGS sequence"/>
</dbReference>
<gene>
    <name evidence="1" type="ORF">Afil01_50180</name>
</gene>
<evidence type="ECO:0008006" key="3">
    <source>
        <dbReference type="Google" id="ProtNLM"/>
    </source>
</evidence>
<organism evidence="1 2">
    <name type="scientific">Actinorhabdospora filicis</name>
    <dbReference type="NCBI Taxonomy" id="1785913"/>
    <lineage>
        <taxon>Bacteria</taxon>
        <taxon>Bacillati</taxon>
        <taxon>Actinomycetota</taxon>
        <taxon>Actinomycetes</taxon>
        <taxon>Micromonosporales</taxon>
        <taxon>Micromonosporaceae</taxon>
        <taxon>Actinorhabdospora</taxon>
    </lineage>
</organism>
<dbReference type="EMBL" id="BSTX01000003">
    <property type="protein sequence ID" value="GLZ80211.1"/>
    <property type="molecule type" value="Genomic_DNA"/>
</dbReference>